<dbReference type="Proteomes" id="UP000606786">
    <property type="component" value="Unassembled WGS sequence"/>
</dbReference>
<keyword evidence="3" id="KW-1185">Reference proteome</keyword>
<evidence type="ECO:0000256" key="1">
    <source>
        <dbReference type="SAM" id="MobiDB-lite"/>
    </source>
</evidence>
<reference evidence="2" key="1">
    <citation type="submission" date="2020-11" db="EMBL/GenBank/DDBJ databases">
        <authorList>
            <person name="Whitehead M."/>
        </authorList>
    </citation>
    <scope>NUCLEOTIDE SEQUENCE</scope>
    <source>
        <strain evidence="2">EGII</strain>
    </source>
</reference>
<accession>A0A811USE0</accession>
<sequence>MRAVLLKMAHDLKAAKNFVGVDNEAKRFTELFDWELIQCIDRLLSSPFNPDKGDAWEKTSQCLKTTINAEYFSAGNRQYREKMSSVSDIPTSTSAVRQQ</sequence>
<gene>
    <name evidence="2" type="ORF">CCAP1982_LOCUS10108</name>
</gene>
<evidence type="ECO:0000313" key="2">
    <source>
        <dbReference type="EMBL" id="CAD7001614.1"/>
    </source>
</evidence>
<dbReference type="EMBL" id="CAJHJT010000023">
    <property type="protein sequence ID" value="CAD7001614.1"/>
    <property type="molecule type" value="Genomic_DNA"/>
</dbReference>
<organism evidence="2 3">
    <name type="scientific">Ceratitis capitata</name>
    <name type="common">Mediterranean fruit fly</name>
    <name type="synonym">Tephritis capitata</name>
    <dbReference type="NCBI Taxonomy" id="7213"/>
    <lineage>
        <taxon>Eukaryota</taxon>
        <taxon>Metazoa</taxon>
        <taxon>Ecdysozoa</taxon>
        <taxon>Arthropoda</taxon>
        <taxon>Hexapoda</taxon>
        <taxon>Insecta</taxon>
        <taxon>Pterygota</taxon>
        <taxon>Neoptera</taxon>
        <taxon>Endopterygota</taxon>
        <taxon>Diptera</taxon>
        <taxon>Brachycera</taxon>
        <taxon>Muscomorpha</taxon>
        <taxon>Tephritoidea</taxon>
        <taxon>Tephritidae</taxon>
        <taxon>Ceratitis</taxon>
        <taxon>Ceratitis</taxon>
    </lineage>
</organism>
<evidence type="ECO:0000313" key="3">
    <source>
        <dbReference type="Proteomes" id="UP000606786"/>
    </source>
</evidence>
<feature type="compositionally biased region" description="Polar residues" evidence="1">
    <location>
        <begin position="84"/>
        <end position="99"/>
    </location>
</feature>
<protein>
    <submittedName>
        <fullName evidence="2">(Mediterranean fruit fly) hypothetical protein</fullName>
    </submittedName>
</protein>
<dbReference type="AlphaFoldDB" id="A0A811USE0"/>
<proteinExistence type="predicted"/>
<name>A0A811USE0_CERCA</name>
<comment type="caution">
    <text evidence="2">The sequence shown here is derived from an EMBL/GenBank/DDBJ whole genome shotgun (WGS) entry which is preliminary data.</text>
</comment>
<feature type="region of interest" description="Disordered" evidence="1">
    <location>
        <begin position="80"/>
        <end position="99"/>
    </location>
</feature>